<dbReference type="EMBL" id="BOMS01000026">
    <property type="protein sequence ID" value="GIE65914.1"/>
    <property type="molecule type" value="Genomic_DNA"/>
</dbReference>
<sequence length="129" mass="14219">MAPGPHHRLLEQILGLFDGPTGEAGEEIADRRPMKGVQVGELIRASTVRPAYRCFEHVCTIPVEEGMVGAYFGPLDAELNKMYRRPSIAFVGFRSVEINCVPTCSRYDMGWAGRRLDNQIGNDAHDTGG</sequence>
<protein>
    <submittedName>
        <fullName evidence="1">Uncharacterized protein</fullName>
    </submittedName>
</protein>
<comment type="caution">
    <text evidence="1">The sequence shown here is derived from an EMBL/GenBank/DDBJ whole genome shotgun (WGS) entry which is preliminary data.</text>
</comment>
<dbReference type="Proteomes" id="UP000624709">
    <property type="component" value="Unassembled WGS sequence"/>
</dbReference>
<proteinExistence type="predicted"/>
<gene>
    <name evidence="1" type="ORF">Apa02nite_020220</name>
</gene>
<reference evidence="1 2" key="1">
    <citation type="submission" date="2021-01" db="EMBL/GenBank/DDBJ databases">
        <title>Whole genome shotgun sequence of Actinoplanes palleronii NBRC 14916.</title>
        <authorList>
            <person name="Komaki H."/>
            <person name="Tamura T."/>
        </authorList>
    </citation>
    <scope>NUCLEOTIDE SEQUENCE [LARGE SCALE GENOMIC DNA]</scope>
    <source>
        <strain evidence="1 2">NBRC 14916</strain>
    </source>
</reference>
<evidence type="ECO:0000313" key="2">
    <source>
        <dbReference type="Proteomes" id="UP000624709"/>
    </source>
</evidence>
<name>A0ABQ4B5F5_9ACTN</name>
<keyword evidence="2" id="KW-1185">Reference proteome</keyword>
<accession>A0ABQ4B5F5</accession>
<organism evidence="1 2">
    <name type="scientific">Actinoplanes palleronii</name>
    <dbReference type="NCBI Taxonomy" id="113570"/>
    <lineage>
        <taxon>Bacteria</taxon>
        <taxon>Bacillati</taxon>
        <taxon>Actinomycetota</taxon>
        <taxon>Actinomycetes</taxon>
        <taxon>Micromonosporales</taxon>
        <taxon>Micromonosporaceae</taxon>
        <taxon>Actinoplanes</taxon>
    </lineage>
</organism>
<evidence type="ECO:0000313" key="1">
    <source>
        <dbReference type="EMBL" id="GIE65914.1"/>
    </source>
</evidence>